<dbReference type="Proteomes" id="UP000534294">
    <property type="component" value="Unassembled WGS sequence"/>
</dbReference>
<reference evidence="1 2" key="1">
    <citation type="submission" date="2020-08" db="EMBL/GenBank/DDBJ databases">
        <title>Genomic Encyclopedia of Type Strains, Phase IV (KMG-IV): sequencing the most valuable type-strain genomes for metagenomic binning, comparative biology and taxonomic classification.</title>
        <authorList>
            <person name="Goeker M."/>
        </authorList>
    </citation>
    <scope>NUCLEOTIDE SEQUENCE [LARGE SCALE GENOMIC DNA]</scope>
    <source>
        <strain evidence="1 2">DSM 12251</strain>
    </source>
</reference>
<comment type="caution">
    <text evidence="1">The sequence shown here is derived from an EMBL/GenBank/DDBJ whole genome shotgun (WGS) entry which is preliminary data.</text>
</comment>
<dbReference type="RefSeq" id="WP_184209748.1">
    <property type="nucleotide sequence ID" value="NZ_JACHIF010000005.1"/>
</dbReference>
<protein>
    <submittedName>
        <fullName evidence="1">Uncharacterized protein</fullName>
    </submittedName>
</protein>
<dbReference type="EMBL" id="JACHIF010000005">
    <property type="protein sequence ID" value="MBB5038713.1"/>
    <property type="molecule type" value="Genomic_DNA"/>
</dbReference>
<sequence>MQESILLIPPTDEQSVFSFHLVESLLPRFITFLEQKNLTPWRTPTALDKTGPDGQPLYQVDVDSPATQAMMEDLRQEFLGDE</sequence>
<evidence type="ECO:0000313" key="2">
    <source>
        <dbReference type="Proteomes" id="UP000534294"/>
    </source>
</evidence>
<proteinExistence type="predicted"/>
<dbReference type="AlphaFoldDB" id="A0A7W7YM38"/>
<keyword evidence="2" id="KW-1185">Reference proteome</keyword>
<gene>
    <name evidence="1" type="ORF">HNQ64_002976</name>
</gene>
<evidence type="ECO:0000313" key="1">
    <source>
        <dbReference type="EMBL" id="MBB5038713.1"/>
    </source>
</evidence>
<organism evidence="1 2">
    <name type="scientific">Prosthecobacter dejongeii</name>
    <dbReference type="NCBI Taxonomy" id="48465"/>
    <lineage>
        <taxon>Bacteria</taxon>
        <taxon>Pseudomonadati</taxon>
        <taxon>Verrucomicrobiota</taxon>
        <taxon>Verrucomicrobiia</taxon>
        <taxon>Verrucomicrobiales</taxon>
        <taxon>Verrucomicrobiaceae</taxon>
        <taxon>Prosthecobacter</taxon>
    </lineage>
</organism>
<name>A0A7W7YM38_9BACT</name>
<accession>A0A7W7YM38</accession>